<dbReference type="Gene3D" id="3.40.50.2300">
    <property type="match status" value="2"/>
</dbReference>
<dbReference type="PANTHER" id="PTHR30483">
    <property type="entry name" value="LEUCINE-SPECIFIC-BINDING PROTEIN"/>
    <property type="match status" value="1"/>
</dbReference>
<evidence type="ECO:0000256" key="3">
    <source>
        <dbReference type="SAM" id="SignalP"/>
    </source>
</evidence>
<feature type="chain" id="PRO_5046491521" evidence="3">
    <location>
        <begin position="23"/>
        <end position="376"/>
    </location>
</feature>
<comment type="similarity">
    <text evidence="1">Belongs to the leucine-binding protein family.</text>
</comment>
<dbReference type="PANTHER" id="PTHR30483:SF6">
    <property type="entry name" value="PERIPLASMIC BINDING PROTEIN OF ABC TRANSPORTER FOR NATURAL AMINO ACIDS"/>
    <property type="match status" value="1"/>
</dbReference>
<reference evidence="5 6" key="1">
    <citation type="journal article" date="2019" name="Int. J. Syst. Evol. Microbiol.">
        <title>The Global Catalogue of Microorganisms (GCM) 10K type strain sequencing project: providing services to taxonomists for standard genome sequencing and annotation.</title>
        <authorList>
            <consortium name="The Broad Institute Genomics Platform"/>
            <consortium name="The Broad Institute Genome Sequencing Center for Infectious Disease"/>
            <person name="Wu L."/>
            <person name="Ma J."/>
        </authorList>
    </citation>
    <scope>NUCLEOTIDE SEQUENCE [LARGE SCALE GENOMIC DNA]</scope>
    <source>
        <strain evidence="5 6">JCM 16009</strain>
    </source>
</reference>
<dbReference type="InterPro" id="IPR028081">
    <property type="entry name" value="Leu-bd"/>
</dbReference>
<dbReference type="EMBL" id="BAAAQK010000023">
    <property type="protein sequence ID" value="GAA1868662.1"/>
    <property type="molecule type" value="Genomic_DNA"/>
</dbReference>
<evidence type="ECO:0000313" key="6">
    <source>
        <dbReference type="Proteomes" id="UP001500449"/>
    </source>
</evidence>
<sequence length="376" mass="38323">MGALAVALAGCGSSASTTPAAAAGGLPPTITLQAVQDLTGPAGYAGTYVQRGAQVAVKEINDTGFLGSTKIDLAYADTRSDRQQAGILATKAAATDTPVLLGTTASTSGQVISPIVERAKLPTIYAISTADGVNIGRYTYRASVPAATMVVAQAEALKKYSPKSMSIIYDSDADGTVLLGTKAMPALAEKLGIPVKASKTTVSTTADYTAVVSSVLQDKPDVVGIGLVTAAGGTALIQQLRLQGFTGPIAATSVLDSVSGKLGAGAGDVYWATAFNKNRATEATRNFDKVFAQYCATCADGPTEYDASGYDAVWTAVRAIKEANSVDREAVTAGLEKVAATGFAGSSDGLKYVNRDFQIASPAVVWLKAGTPTLTN</sequence>
<dbReference type="Pfam" id="PF13458">
    <property type="entry name" value="Peripla_BP_6"/>
    <property type="match status" value="1"/>
</dbReference>
<dbReference type="SUPFAM" id="SSF53822">
    <property type="entry name" value="Periplasmic binding protein-like I"/>
    <property type="match status" value="1"/>
</dbReference>
<organism evidence="5 6">
    <name type="scientific">Pseudonocardia ailaonensis</name>
    <dbReference type="NCBI Taxonomy" id="367279"/>
    <lineage>
        <taxon>Bacteria</taxon>
        <taxon>Bacillati</taxon>
        <taxon>Actinomycetota</taxon>
        <taxon>Actinomycetes</taxon>
        <taxon>Pseudonocardiales</taxon>
        <taxon>Pseudonocardiaceae</taxon>
        <taxon>Pseudonocardia</taxon>
    </lineage>
</organism>
<dbReference type="InterPro" id="IPR028082">
    <property type="entry name" value="Peripla_BP_I"/>
</dbReference>
<proteinExistence type="inferred from homology"/>
<accession>A0ABN2NJY8</accession>
<evidence type="ECO:0000256" key="2">
    <source>
        <dbReference type="ARBA" id="ARBA00022729"/>
    </source>
</evidence>
<comment type="caution">
    <text evidence="5">The sequence shown here is derived from an EMBL/GenBank/DDBJ whole genome shotgun (WGS) entry which is preliminary data.</text>
</comment>
<feature type="signal peptide" evidence="3">
    <location>
        <begin position="1"/>
        <end position="22"/>
    </location>
</feature>
<gene>
    <name evidence="5" type="ORF">GCM10009836_56470</name>
</gene>
<evidence type="ECO:0000313" key="5">
    <source>
        <dbReference type="EMBL" id="GAA1868662.1"/>
    </source>
</evidence>
<dbReference type="InterPro" id="IPR051010">
    <property type="entry name" value="BCAA_transport"/>
</dbReference>
<keyword evidence="2 3" id="KW-0732">Signal</keyword>
<evidence type="ECO:0000256" key="1">
    <source>
        <dbReference type="ARBA" id="ARBA00010062"/>
    </source>
</evidence>
<evidence type="ECO:0000259" key="4">
    <source>
        <dbReference type="Pfam" id="PF13458"/>
    </source>
</evidence>
<dbReference type="Proteomes" id="UP001500449">
    <property type="component" value="Unassembled WGS sequence"/>
</dbReference>
<keyword evidence="6" id="KW-1185">Reference proteome</keyword>
<protein>
    <submittedName>
        <fullName evidence="5">ABC transporter substrate-binding protein</fullName>
    </submittedName>
</protein>
<name>A0ABN2NJY8_9PSEU</name>
<feature type="domain" description="Leucine-binding protein" evidence="4">
    <location>
        <begin position="31"/>
        <end position="346"/>
    </location>
</feature>